<keyword evidence="1" id="KW-0472">Membrane</keyword>
<name>A0A5Q2RMC3_9ACTN</name>
<feature type="domain" description="DUF4328" evidence="2">
    <location>
        <begin position="113"/>
        <end position="266"/>
    </location>
</feature>
<feature type="transmembrane region" description="Helical" evidence="1">
    <location>
        <begin position="120"/>
        <end position="137"/>
    </location>
</feature>
<dbReference type="Proteomes" id="UP000334019">
    <property type="component" value="Chromosome"/>
</dbReference>
<dbReference type="AlphaFoldDB" id="A0A5Q2RMC3"/>
<evidence type="ECO:0000256" key="1">
    <source>
        <dbReference type="SAM" id="Phobius"/>
    </source>
</evidence>
<evidence type="ECO:0000259" key="2">
    <source>
        <dbReference type="Pfam" id="PF14219"/>
    </source>
</evidence>
<evidence type="ECO:0000313" key="4">
    <source>
        <dbReference type="Proteomes" id="UP000334019"/>
    </source>
</evidence>
<feature type="transmembrane region" description="Helical" evidence="1">
    <location>
        <begin position="157"/>
        <end position="176"/>
    </location>
</feature>
<sequence length="287" mass="30545">MSDVSQGPGWWLASDGRWYPPTAQPGVPMDQETAAQVGAAPAAPQQHVGMTASLPGPALSPVLAVVAQAGFAVMAALNLLVAVLVVQTRSAADDYLTSSTNAGLLDWVDVEERMVSAANATFWIGIAVTVLFIVWSWRAHTASDRLRPFERKYGRGWTIGAWFIPVANLILPKLVIGEIERIAHAPRDGGIVRRWQSVRVSLVGWLWWIGHVAGTVLARVAVSNVNEAVESGAPDDLLGAYDVFTAATAIAAAGLVVGVVYVGRISRRLGPEAFARSNALDPVAPQR</sequence>
<organism evidence="3 4">
    <name type="scientific">Actinomarinicola tropica</name>
    <dbReference type="NCBI Taxonomy" id="2789776"/>
    <lineage>
        <taxon>Bacteria</taxon>
        <taxon>Bacillati</taxon>
        <taxon>Actinomycetota</taxon>
        <taxon>Acidimicrobiia</taxon>
        <taxon>Acidimicrobiales</taxon>
        <taxon>Iamiaceae</taxon>
        <taxon>Actinomarinicola</taxon>
    </lineage>
</organism>
<gene>
    <name evidence="3" type="ORF">GH723_07770</name>
</gene>
<reference evidence="3 4" key="1">
    <citation type="submission" date="2019-11" db="EMBL/GenBank/DDBJ databases">
        <authorList>
            <person name="He Y."/>
        </authorList>
    </citation>
    <scope>NUCLEOTIDE SEQUENCE [LARGE SCALE GENOMIC DNA]</scope>
    <source>
        <strain evidence="3 4">SCSIO 58843</strain>
    </source>
</reference>
<feature type="transmembrane region" description="Helical" evidence="1">
    <location>
        <begin position="238"/>
        <end position="262"/>
    </location>
</feature>
<dbReference type="KEGG" id="atq:GH723_07770"/>
<dbReference type="RefSeq" id="WP_153759118.1">
    <property type="nucleotide sequence ID" value="NZ_CP045851.1"/>
</dbReference>
<accession>A0A5Q2RMC3</accession>
<protein>
    <submittedName>
        <fullName evidence="3">DUF4328 domain-containing protein</fullName>
    </submittedName>
</protein>
<dbReference type="Pfam" id="PF14219">
    <property type="entry name" value="DUF4328"/>
    <property type="match status" value="1"/>
</dbReference>
<keyword evidence="4" id="KW-1185">Reference proteome</keyword>
<keyword evidence="1" id="KW-1133">Transmembrane helix</keyword>
<feature type="transmembrane region" description="Helical" evidence="1">
    <location>
        <begin position="62"/>
        <end position="86"/>
    </location>
</feature>
<keyword evidence="1" id="KW-0812">Transmembrane</keyword>
<evidence type="ECO:0000313" key="3">
    <source>
        <dbReference type="EMBL" id="QGG95010.1"/>
    </source>
</evidence>
<dbReference type="EMBL" id="CP045851">
    <property type="protein sequence ID" value="QGG95010.1"/>
    <property type="molecule type" value="Genomic_DNA"/>
</dbReference>
<proteinExistence type="predicted"/>
<dbReference type="InterPro" id="IPR025565">
    <property type="entry name" value="DUF4328"/>
</dbReference>
<feature type="transmembrane region" description="Helical" evidence="1">
    <location>
        <begin position="197"/>
        <end position="218"/>
    </location>
</feature>